<dbReference type="RefSeq" id="WP_090623821.1">
    <property type="nucleotide sequence ID" value="NZ_FOFJ01000036.1"/>
</dbReference>
<name>A0A1H9MRD8_9GAMM</name>
<dbReference type="PIRSF" id="PIRSF009320">
    <property type="entry name" value="Nuc_binding_HP_1000"/>
    <property type="match status" value="1"/>
</dbReference>
<dbReference type="SUPFAM" id="SSF52540">
    <property type="entry name" value="P-loop containing nucleoside triphosphate hydrolases"/>
    <property type="match status" value="1"/>
</dbReference>
<dbReference type="Proteomes" id="UP000199267">
    <property type="component" value="Unassembled WGS sequence"/>
</dbReference>
<dbReference type="PANTHER" id="PTHR13696">
    <property type="entry name" value="P-LOOP CONTAINING NUCLEOSIDE TRIPHOSPHATE HYDROLASE"/>
    <property type="match status" value="1"/>
</dbReference>
<reference evidence="2 3" key="1">
    <citation type="submission" date="2016-10" db="EMBL/GenBank/DDBJ databases">
        <authorList>
            <person name="de Groot N.N."/>
        </authorList>
    </citation>
    <scope>NUCLEOTIDE SEQUENCE [LARGE SCALE GENOMIC DNA]</scope>
    <source>
        <strain evidence="2 3">DSM 378</strain>
    </source>
</reference>
<dbReference type="Gene3D" id="3.40.50.300">
    <property type="entry name" value="P-loop containing nucleotide triphosphate hydrolases"/>
    <property type="match status" value="1"/>
</dbReference>
<evidence type="ECO:0000313" key="2">
    <source>
        <dbReference type="EMBL" id="SER26274.1"/>
    </source>
</evidence>
<organism evidence="2 3">
    <name type="scientific">Azotobacter beijerinckii</name>
    <dbReference type="NCBI Taxonomy" id="170623"/>
    <lineage>
        <taxon>Bacteria</taxon>
        <taxon>Pseudomonadati</taxon>
        <taxon>Pseudomonadota</taxon>
        <taxon>Gammaproteobacteria</taxon>
        <taxon>Pseudomonadales</taxon>
        <taxon>Pseudomonadaceae</taxon>
        <taxon>Azotobacter</taxon>
    </lineage>
</organism>
<sequence length="215" mass="22843">MGDKIAVLSQKGGPGKTSIARALAVAFAGAGWQTEIADMDIDQGTATAWQQRRLRGGFEPVITVRQFGNVGQALSKADGCDMLIFDGAPHATKATAAMAAAANLVVIPTGLALDDLEPAVTLANALHDREGIQAERIVFVINQTGSSTLEIDEARDYLRKTRFDVLDGAIPKKPAFSRAHDIGLSMIEAQYKGPRDQATQVIRAAIARYEALAAK</sequence>
<dbReference type="PANTHER" id="PTHR13696:SF96">
    <property type="entry name" value="COBQ_COBB_MIND_PARA NUCLEOTIDE BINDING DOMAIN-CONTAINING PROTEIN"/>
    <property type="match status" value="1"/>
</dbReference>
<dbReference type="InterPro" id="IPR050678">
    <property type="entry name" value="DNA_Partitioning_ATPase"/>
</dbReference>
<evidence type="ECO:0000313" key="3">
    <source>
        <dbReference type="Proteomes" id="UP000199267"/>
    </source>
</evidence>
<feature type="domain" description="CobQ/CobB/MinD/ParA nucleotide binding" evidence="1">
    <location>
        <begin position="5"/>
        <end position="180"/>
    </location>
</feature>
<protein>
    <submittedName>
        <fullName evidence="2">Chromosome partitioning protein</fullName>
    </submittedName>
</protein>
<dbReference type="EMBL" id="FOFJ01000036">
    <property type="protein sequence ID" value="SER26274.1"/>
    <property type="molecule type" value="Genomic_DNA"/>
</dbReference>
<gene>
    <name evidence="2" type="ORF">SAMN04244573_03240</name>
</gene>
<dbReference type="CDD" id="cd02042">
    <property type="entry name" value="ParAB_family"/>
    <property type="match status" value="1"/>
</dbReference>
<dbReference type="InterPro" id="IPR027417">
    <property type="entry name" value="P-loop_NTPase"/>
</dbReference>
<proteinExistence type="predicted"/>
<evidence type="ECO:0000259" key="1">
    <source>
        <dbReference type="Pfam" id="PF01656"/>
    </source>
</evidence>
<dbReference type="AlphaFoldDB" id="A0A1H9MRD8"/>
<dbReference type="InterPro" id="IPR002586">
    <property type="entry name" value="CobQ/CobB/MinD/ParA_Nub-bd_dom"/>
</dbReference>
<dbReference type="Pfam" id="PF01656">
    <property type="entry name" value="CbiA"/>
    <property type="match status" value="1"/>
</dbReference>
<accession>A0A1H9MRD8</accession>